<organism evidence="2">
    <name type="scientific">Tetraselmis sp. GSL018</name>
    <dbReference type="NCBI Taxonomy" id="582737"/>
    <lineage>
        <taxon>Eukaryota</taxon>
        <taxon>Viridiplantae</taxon>
        <taxon>Chlorophyta</taxon>
        <taxon>core chlorophytes</taxon>
        <taxon>Chlorodendrophyceae</taxon>
        <taxon>Chlorodendrales</taxon>
        <taxon>Chlorodendraceae</taxon>
        <taxon>Tetraselmis</taxon>
    </lineage>
</organism>
<dbReference type="AlphaFoldDB" id="A0A061QTQ1"/>
<feature type="region of interest" description="Disordered" evidence="1">
    <location>
        <begin position="1"/>
        <end position="110"/>
    </location>
</feature>
<gene>
    <name evidence="2" type="ORF">TSPGSL018_21567</name>
</gene>
<evidence type="ECO:0000313" key="2">
    <source>
        <dbReference type="EMBL" id="JAC63078.1"/>
    </source>
</evidence>
<accession>A0A061QTQ1</accession>
<evidence type="ECO:0000256" key="1">
    <source>
        <dbReference type="SAM" id="MobiDB-lite"/>
    </source>
</evidence>
<protein>
    <submittedName>
        <fullName evidence="2">Uncharacterized protein</fullName>
    </submittedName>
</protein>
<proteinExistence type="predicted"/>
<reference evidence="2" key="1">
    <citation type="submission" date="2014-05" db="EMBL/GenBank/DDBJ databases">
        <title>The transcriptome of the halophilic microalga Tetraselmis sp. GSL018 isolated from the Great Salt Lake, Utah.</title>
        <authorList>
            <person name="Jinkerson R.E."/>
            <person name="D'Adamo S."/>
            <person name="Posewitz M.C."/>
        </authorList>
    </citation>
    <scope>NUCLEOTIDE SEQUENCE</scope>
    <source>
        <strain evidence="2">GSL018</strain>
    </source>
</reference>
<sequence length="156" mass="17715">MLRRVGRVGGVARRARRPRPPEAEKAADGLEHRGLRGVRAPPSPQGLDAYPELQGEDDDQHAKDHRQRERRDDRVYCEHRHREDESCQEAEAPHRAREQSKGVHANEDEQLEQRLAHGALVDAGRRPCNVHDREEVEQDVVHDVGADEEYAALAPP</sequence>
<feature type="region of interest" description="Disordered" evidence="1">
    <location>
        <begin position="135"/>
        <end position="156"/>
    </location>
</feature>
<feature type="compositionally biased region" description="Basic and acidic residues" evidence="1">
    <location>
        <begin position="19"/>
        <end position="34"/>
    </location>
</feature>
<feature type="compositionally biased region" description="Basic and acidic residues" evidence="1">
    <location>
        <begin position="60"/>
        <end position="110"/>
    </location>
</feature>
<feature type="compositionally biased region" description="Basic and acidic residues" evidence="1">
    <location>
        <begin position="135"/>
        <end position="145"/>
    </location>
</feature>
<dbReference type="EMBL" id="GBEZ01023845">
    <property type="protein sequence ID" value="JAC63078.1"/>
    <property type="molecule type" value="Transcribed_RNA"/>
</dbReference>
<name>A0A061QTQ1_9CHLO</name>